<dbReference type="RefSeq" id="WP_344935004.1">
    <property type="nucleotide sequence ID" value="NZ_BAABDM010000002.1"/>
</dbReference>
<gene>
    <name evidence="3" type="ORF">GCM10022414_18580</name>
</gene>
<feature type="region of interest" description="Disordered" evidence="1">
    <location>
        <begin position="157"/>
        <end position="188"/>
    </location>
</feature>
<evidence type="ECO:0000256" key="2">
    <source>
        <dbReference type="SAM" id="SignalP"/>
    </source>
</evidence>
<feature type="signal peptide" evidence="2">
    <location>
        <begin position="1"/>
        <end position="29"/>
    </location>
</feature>
<evidence type="ECO:0000256" key="1">
    <source>
        <dbReference type="SAM" id="MobiDB-lite"/>
    </source>
</evidence>
<keyword evidence="2" id="KW-0732">Signal</keyword>
<organism evidence="3 4">
    <name type="scientific">Zhongshania borealis</name>
    <dbReference type="NCBI Taxonomy" id="889488"/>
    <lineage>
        <taxon>Bacteria</taxon>
        <taxon>Pseudomonadati</taxon>
        <taxon>Pseudomonadota</taxon>
        <taxon>Gammaproteobacteria</taxon>
        <taxon>Cellvibrionales</taxon>
        <taxon>Spongiibacteraceae</taxon>
        <taxon>Zhongshania</taxon>
    </lineage>
</organism>
<reference evidence="4" key="1">
    <citation type="journal article" date="2019" name="Int. J. Syst. Evol. Microbiol.">
        <title>The Global Catalogue of Microorganisms (GCM) 10K type strain sequencing project: providing services to taxonomists for standard genome sequencing and annotation.</title>
        <authorList>
            <consortium name="The Broad Institute Genomics Platform"/>
            <consortium name="The Broad Institute Genome Sequencing Center for Infectious Disease"/>
            <person name="Wu L."/>
            <person name="Ma J."/>
        </authorList>
    </citation>
    <scope>NUCLEOTIDE SEQUENCE [LARGE SCALE GENOMIC DNA]</scope>
    <source>
        <strain evidence="4">JCM 17304</strain>
    </source>
</reference>
<feature type="compositionally biased region" description="Polar residues" evidence="1">
    <location>
        <begin position="157"/>
        <end position="171"/>
    </location>
</feature>
<evidence type="ECO:0000313" key="3">
    <source>
        <dbReference type="EMBL" id="GAA4094755.1"/>
    </source>
</evidence>
<dbReference type="Proteomes" id="UP001500392">
    <property type="component" value="Unassembled WGS sequence"/>
</dbReference>
<name>A0ABP7WRW1_9GAMM</name>
<comment type="caution">
    <text evidence="3">The sequence shown here is derived from an EMBL/GenBank/DDBJ whole genome shotgun (WGS) entry which is preliminary data.</text>
</comment>
<keyword evidence="4" id="KW-1185">Reference proteome</keyword>
<sequence length="188" mass="20817">MNVVRLNNLALPAIIAALLFSISSISAYADKKDINRQENKLKARGIETLPTQALVDIYNACLHSALRIEEDAAIELSLSTSVNRANLSQKETTNKIKMQNLTRHCQNERKELSKRTADQFVDTLDDLFEKETNIYLSGKDAKKTNKKSDYANTLVVSPTSKDLTPKPQTKPKTGREMTDVGAGPVLGL</sequence>
<dbReference type="EMBL" id="BAABDM010000002">
    <property type="protein sequence ID" value="GAA4094755.1"/>
    <property type="molecule type" value="Genomic_DNA"/>
</dbReference>
<accession>A0ABP7WRW1</accession>
<proteinExistence type="predicted"/>
<protein>
    <submittedName>
        <fullName evidence="3">Uncharacterized protein</fullName>
    </submittedName>
</protein>
<evidence type="ECO:0000313" key="4">
    <source>
        <dbReference type="Proteomes" id="UP001500392"/>
    </source>
</evidence>
<feature type="chain" id="PRO_5045394788" evidence="2">
    <location>
        <begin position="30"/>
        <end position="188"/>
    </location>
</feature>